<evidence type="ECO:0000313" key="2">
    <source>
        <dbReference type="Proteomes" id="UP000005007"/>
    </source>
</evidence>
<proteinExistence type="predicted"/>
<protein>
    <submittedName>
        <fullName evidence="1">Uncharacterized protein</fullName>
    </submittedName>
</protein>
<dbReference type="HOGENOM" id="CLU_3409437_0_0_7"/>
<accession>A0A0E0WBT2</accession>
<evidence type="ECO:0000313" key="1">
    <source>
        <dbReference type="EMBL" id="AFH99271.1"/>
    </source>
</evidence>
<reference evidence="1 2" key="1">
    <citation type="submission" date="2012-04" db="EMBL/GenBank/DDBJ databases">
        <authorList>
            <person name="Kersulyte D."/>
            <person name="Cabrera L."/>
            <person name="Pacheco R."/>
            <person name="Herrera P."/>
            <person name="Rodriguez C."/>
            <person name="Gilman R.H."/>
            <person name="Berg D.E."/>
        </authorList>
    </citation>
    <scope>NUCLEOTIDE SEQUENCE [LARGE SCALE GENOMIC DNA]</scope>
    <source>
        <strain evidence="1 2">Shi169</strain>
    </source>
</reference>
<sequence length="29" mass="3566">MKQFPPTTKIPPKERFKKYRLNKLFTIQS</sequence>
<organism evidence="1 2">
    <name type="scientific">Helicobacter pylori Shi169</name>
    <dbReference type="NCBI Taxonomy" id="1163741"/>
    <lineage>
        <taxon>Bacteria</taxon>
        <taxon>Pseudomonadati</taxon>
        <taxon>Campylobacterota</taxon>
        <taxon>Epsilonproteobacteria</taxon>
        <taxon>Campylobacterales</taxon>
        <taxon>Helicobacteraceae</taxon>
        <taxon>Helicobacter</taxon>
    </lineage>
</organism>
<gene>
    <name evidence="1" type="ORF">HPSH169_02865</name>
</gene>
<dbReference type="AlphaFoldDB" id="A0A0E0WBT2"/>
<name>A0A0E0WBT2_HELPX</name>
<dbReference type="EMBL" id="CP003473">
    <property type="protein sequence ID" value="AFH99271.1"/>
    <property type="molecule type" value="Genomic_DNA"/>
</dbReference>
<dbReference type="KEGG" id="hhq:HPSH169_02865"/>
<dbReference type="Proteomes" id="UP000005007">
    <property type="component" value="Chromosome"/>
</dbReference>